<keyword evidence="8" id="KW-1185">Reference proteome</keyword>
<evidence type="ECO:0000313" key="7">
    <source>
        <dbReference type="EMBL" id="NDV87238.1"/>
    </source>
</evidence>
<evidence type="ECO:0000256" key="3">
    <source>
        <dbReference type="SAM" id="MobiDB-lite"/>
    </source>
</evidence>
<dbReference type="PANTHER" id="PTHR30386:SF19">
    <property type="entry name" value="MULTIDRUG EXPORT PROTEIN EMRA-RELATED"/>
    <property type="match status" value="1"/>
</dbReference>
<feature type="transmembrane region" description="Helical" evidence="4">
    <location>
        <begin position="58"/>
        <end position="76"/>
    </location>
</feature>
<comment type="caution">
    <text evidence="7">The sequence shown here is derived from an EMBL/GenBank/DDBJ whole genome shotgun (WGS) entry which is preliminary data.</text>
</comment>
<feature type="compositionally biased region" description="Low complexity" evidence="3">
    <location>
        <begin position="13"/>
        <end position="41"/>
    </location>
</feature>
<dbReference type="Gene3D" id="2.40.50.100">
    <property type="match status" value="1"/>
</dbReference>
<accession>A0A6L9MHR2</accession>
<evidence type="ECO:0000256" key="1">
    <source>
        <dbReference type="ARBA" id="ARBA00004196"/>
    </source>
</evidence>
<feature type="domain" description="Multidrug resistance protein MdtA-like barrel-sandwich hybrid" evidence="5">
    <location>
        <begin position="93"/>
        <end position="278"/>
    </location>
</feature>
<dbReference type="Gene3D" id="2.40.30.170">
    <property type="match status" value="1"/>
</dbReference>
<dbReference type="RefSeq" id="WP_163043991.1">
    <property type="nucleotide sequence ID" value="NZ_JAAAMJ010000007.1"/>
</dbReference>
<dbReference type="AlphaFoldDB" id="A0A6L9MHR2"/>
<dbReference type="InterPro" id="IPR058634">
    <property type="entry name" value="AaeA-lik-b-barrel"/>
</dbReference>
<sequence>MNGQPHNEEPNGAEPVAELAIEPAPAAEAGAAEPAAPATQAAPPPEPAKKKRRPLRTLLIVALPLALALGGAYYWVTGGRYINTEDAYVHQDRVTVMPQVSGQIARVAVAENQTVEAGALLFTIDDSVYRNAVEQDQANLESARLDVEKLKAAYAQAVSEAGTARDALTNAETRNQRQQTLVQKGIVSQSTLDDADLALRQARGALSSAESQVLAARAALAGDPDIATDQHPLVLEAFAQLHAAELDLAHTEVTAPAAGVISQTDRMQEGQYVTPASAVMSLMETQDSWVEANYKETELTDMRVGQPVDVELDTYPDHVLHATVGSIGAGTGSEFALLPAQNATGNWVKVVQRIPVRIRVEADDDMPALRAGMSASVTVDTGHARGVPAFLEPVVAALGLDPYLPAGRAVAATTDAEAPDVAAIDATAREGATAGSATTPAR</sequence>
<dbReference type="GO" id="GO:0055085">
    <property type="term" value="P:transmembrane transport"/>
    <property type="evidence" value="ECO:0007669"/>
    <property type="project" value="InterPro"/>
</dbReference>
<evidence type="ECO:0000256" key="2">
    <source>
        <dbReference type="SAM" id="Coils"/>
    </source>
</evidence>
<name>A0A6L9MHR2_9HYPH</name>
<dbReference type="InterPro" id="IPR058625">
    <property type="entry name" value="MdtA-like_BSH"/>
</dbReference>
<evidence type="ECO:0000259" key="6">
    <source>
        <dbReference type="Pfam" id="PF25963"/>
    </source>
</evidence>
<proteinExistence type="predicted"/>
<keyword evidence="4" id="KW-1133">Transmembrane helix</keyword>
<gene>
    <name evidence="7" type="ORF">GTW51_11065</name>
</gene>
<dbReference type="GO" id="GO:0030313">
    <property type="term" value="C:cell envelope"/>
    <property type="evidence" value="ECO:0007669"/>
    <property type="project" value="UniProtKB-SubCell"/>
</dbReference>
<dbReference type="Gene3D" id="1.10.287.470">
    <property type="entry name" value="Helix hairpin bin"/>
    <property type="match status" value="1"/>
</dbReference>
<reference evidence="7 8" key="1">
    <citation type="submission" date="2020-01" db="EMBL/GenBank/DDBJ databases">
        <title>Genomes of bacteria type strains.</title>
        <authorList>
            <person name="Chen J."/>
            <person name="Zhu S."/>
            <person name="Chen J."/>
        </authorList>
    </citation>
    <scope>NUCLEOTIDE SEQUENCE [LARGE SCALE GENOMIC DNA]</scope>
    <source>
        <strain evidence="7 8">KCTC 52919</strain>
    </source>
</reference>
<dbReference type="PANTHER" id="PTHR30386">
    <property type="entry name" value="MEMBRANE FUSION SUBUNIT OF EMRAB-TOLC MULTIDRUG EFFLUX PUMP"/>
    <property type="match status" value="1"/>
</dbReference>
<keyword evidence="4" id="KW-0812">Transmembrane</keyword>
<keyword evidence="2" id="KW-0175">Coiled coil</keyword>
<evidence type="ECO:0000256" key="4">
    <source>
        <dbReference type="SAM" id="Phobius"/>
    </source>
</evidence>
<dbReference type="SUPFAM" id="SSF111369">
    <property type="entry name" value="HlyD-like secretion proteins"/>
    <property type="match status" value="2"/>
</dbReference>
<organism evidence="7 8">
    <name type="scientific">Aurantimonas aggregata</name>
    <dbReference type="NCBI Taxonomy" id="2047720"/>
    <lineage>
        <taxon>Bacteria</taxon>
        <taxon>Pseudomonadati</taxon>
        <taxon>Pseudomonadota</taxon>
        <taxon>Alphaproteobacteria</taxon>
        <taxon>Hyphomicrobiales</taxon>
        <taxon>Aurantimonadaceae</taxon>
        <taxon>Aurantimonas</taxon>
    </lineage>
</organism>
<protein>
    <submittedName>
        <fullName evidence="7">HlyD family efflux transporter periplasmic adaptor subunit</fullName>
    </submittedName>
</protein>
<evidence type="ECO:0000313" key="8">
    <source>
        <dbReference type="Proteomes" id="UP000476332"/>
    </source>
</evidence>
<dbReference type="Pfam" id="PF25963">
    <property type="entry name" value="Beta-barrel_AAEA"/>
    <property type="match status" value="1"/>
</dbReference>
<dbReference type="InterPro" id="IPR050739">
    <property type="entry name" value="MFP"/>
</dbReference>
<feature type="coiled-coil region" evidence="2">
    <location>
        <begin position="133"/>
        <end position="160"/>
    </location>
</feature>
<dbReference type="Pfam" id="PF25917">
    <property type="entry name" value="BSH_RND"/>
    <property type="match status" value="1"/>
</dbReference>
<feature type="domain" description="p-hydroxybenzoic acid efflux pump subunit AaeA-like beta-barrel" evidence="6">
    <location>
        <begin position="290"/>
        <end position="379"/>
    </location>
</feature>
<keyword evidence="4" id="KW-0472">Membrane</keyword>
<comment type="subcellular location">
    <subcellularLocation>
        <location evidence="1">Cell envelope</location>
    </subcellularLocation>
</comment>
<dbReference type="EMBL" id="JAAAMJ010000007">
    <property type="protein sequence ID" value="NDV87238.1"/>
    <property type="molecule type" value="Genomic_DNA"/>
</dbReference>
<feature type="region of interest" description="Disordered" evidence="3">
    <location>
        <begin position="1"/>
        <end position="51"/>
    </location>
</feature>
<evidence type="ECO:0000259" key="5">
    <source>
        <dbReference type="Pfam" id="PF25917"/>
    </source>
</evidence>
<dbReference type="Proteomes" id="UP000476332">
    <property type="component" value="Unassembled WGS sequence"/>
</dbReference>